<dbReference type="OrthoDB" id="1104106at2759"/>
<dbReference type="InterPro" id="IPR032675">
    <property type="entry name" value="LRR_dom_sf"/>
</dbReference>
<dbReference type="InterPro" id="IPR011713">
    <property type="entry name" value="Leu-rich_rpt_3"/>
</dbReference>
<sequence length="1165" mass="132922">MAITGTAADSTDELLSQWRPQVFINFRGADLRIGLIGYLKEALIENNIKYYIDSEEPRGAPIEILFERIRESQIALVFFSIRYAESEWCLDELVEIMKNMEKGKLTVIPVFFKVEPGDVKGQKKEFGVALYGEGRRKRPRMPQWEDALEIIPTRMGLEFWEQSEEVVFRNKLIEAVKEVEAEIKKEYRGRERSSSSEPIRHLTGTTFLPVAYEQQRIEQLEERFCFDPAVTQILGIVGMAGIGKTILAQKHFDKWKKRLSVHQCVLGIHERSKNEEGPDWLIQELGDKIFKKKSFIFLDDVSEETQIESLLSKLHRIIKGSKIVITTRDKSWIGRLVDYTYVVPGLNDNEALQLFRHHAFRHEDDTSSQNIIKLSKKFVDYAGGNPRALEELGKELCGKDEAQWGERLETLPHCCNENIKRELKTSYDKLTDQQKDAFLDIACFFRSEDEDCVTSLLAAREIRDLADKFMITVSAGQIEMPLILCSLGKELGLFASVEDNLGQSRLWDHDTVINALVHNEEEDSTVRGILLDVSKLKDEISIATDKLTLMPNLRYLKIFDSRCPRQCKVVNVDDCKVHLPDELELPLEKIRYLHWLKFPSEQLPSDFNPENLVDLRLPYSKIERVWDVVKDTPNLKWVDLSHSTELEDLSALWKAESLQRLNLEGCIKLESLPEDMENMKSLAFLNLRGCTSLKSLPEMENLICLKTLILSGCSSFVEFQVKAKNLEHLHLDGTEIVKLPQEIKQLQRLIVLNLKDCVMLDGLPDCLYKLKALEELILSGCSRLRSFPEIKENMENLQILLLDGTNIRDVPKILLRCANSVDQLNFQRSPQMSGLSLLRRLCLSRNDMIRSLQSSISDLYHLKWIDLKYCEKLQSISMLPPNLQCLDAHGCTSLKTVASPLARLMPTEQVPSSFIFTNCEKLEHFSKNEITCYGHNKGRLLSETLNRHNKGLSFEALVSTCFPGSEVPAWFGHKASGALLEPELPRHWSENGFVGIALCAIVWFEEQKIRNNNLQVKCICDFNNVKTSSSYFNCPVGGLSETGDEQRTIHSTHVFIGYTNWLNIKKCQEEDGKKGCVPTKASIKFQVTDDIGEVRNCEVLKCGFSLVYETGSWELSSRTDEGEFEQGEVESLEMKVSKIKIANCGANTMRDNKVSGEASRSSTQS</sequence>
<dbReference type="Gene3D" id="3.40.50.10140">
    <property type="entry name" value="Toll/interleukin-1 receptor homology (TIR) domain"/>
    <property type="match status" value="1"/>
</dbReference>
<dbReference type="InterPro" id="IPR035897">
    <property type="entry name" value="Toll_tir_struct_dom_sf"/>
</dbReference>
<dbReference type="Pfam" id="PF01582">
    <property type="entry name" value="TIR"/>
    <property type="match status" value="1"/>
</dbReference>
<dbReference type="FunFam" id="3.80.10.10:FF:000386">
    <property type="entry name" value="Disease resistance protein RPS4"/>
    <property type="match status" value="1"/>
</dbReference>
<dbReference type="InterPro" id="IPR042197">
    <property type="entry name" value="Apaf_helical"/>
</dbReference>
<dbReference type="InterPro" id="IPR044974">
    <property type="entry name" value="Disease_R_plants"/>
</dbReference>
<name>V4LRH4_EUTSA</name>
<reference evidence="8 9" key="1">
    <citation type="journal article" date="2013" name="Front. Plant Sci.">
        <title>The Reference Genome of the Halophytic Plant Eutrema salsugineum.</title>
        <authorList>
            <person name="Yang R."/>
            <person name="Jarvis D.E."/>
            <person name="Chen H."/>
            <person name="Beilstein M.A."/>
            <person name="Grimwood J."/>
            <person name="Jenkins J."/>
            <person name="Shu S."/>
            <person name="Prochnik S."/>
            <person name="Xin M."/>
            <person name="Ma C."/>
            <person name="Schmutz J."/>
            <person name="Wing R.A."/>
            <person name="Mitchell-Olds T."/>
            <person name="Schumaker K.S."/>
            <person name="Wang X."/>
        </authorList>
    </citation>
    <scope>NUCLEOTIDE SEQUENCE [LARGE SCALE GENOMIC DNA]</scope>
</reference>
<dbReference type="Pfam" id="PF00931">
    <property type="entry name" value="NB-ARC"/>
    <property type="match status" value="1"/>
</dbReference>
<organism evidence="8 9">
    <name type="scientific">Eutrema salsugineum</name>
    <name type="common">Saltwater cress</name>
    <name type="synonym">Sisymbrium salsugineum</name>
    <dbReference type="NCBI Taxonomy" id="72664"/>
    <lineage>
        <taxon>Eukaryota</taxon>
        <taxon>Viridiplantae</taxon>
        <taxon>Streptophyta</taxon>
        <taxon>Embryophyta</taxon>
        <taxon>Tracheophyta</taxon>
        <taxon>Spermatophyta</taxon>
        <taxon>Magnoliopsida</taxon>
        <taxon>eudicotyledons</taxon>
        <taxon>Gunneridae</taxon>
        <taxon>Pentapetalae</taxon>
        <taxon>rosids</taxon>
        <taxon>malvids</taxon>
        <taxon>Brassicales</taxon>
        <taxon>Brassicaceae</taxon>
        <taxon>Eutremeae</taxon>
        <taxon>Eutrema</taxon>
    </lineage>
</organism>
<dbReference type="InterPro" id="IPR000157">
    <property type="entry name" value="TIR_dom"/>
</dbReference>
<dbReference type="PROSITE" id="PS50104">
    <property type="entry name" value="TIR"/>
    <property type="match status" value="1"/>
</dbReference>
<accession>V4LRH4</accession>
<keyword evidence="2" id="KW-0433">Leucine-rich repeat</keyword>
<dbReference type="Gramene" id="ESQ46424">
    <property type="protein sequence ID" value="ESQ46424"/>
    <property type="gene ID" value="EUTSA_v10000019mg"/>
</dbReference>
<dbReference type="FunFam" id="3.40.50.10140:FF:000007">
    <property type="entry name" value="Disease resistance protein (TIR-NBS-LRR class)"/>
    <property type="match status" value="1"/>
</dbReference>
<dbReference type="Gene3D" id="3.80.10.10">
    <property type="entry name" value="Ribonuclease Inhibitor"/>
    <property type="match status" value="2"/>
</dbReference>
<dbReference type="Proteomes" id="UP000030689">
    <property type="component" value="Unassembled WGS sequence"/>
</dbReference>
<dbReference type="EMBL" id="KI517426">
    <property type="protein sequence ID" value="ESQ46424.1"/>
    <property type="molecule type" value="Genomic_DNA"/>
</dbReference>
<dbReference type="Gene3D" id="1.10.8.430">
    <property type="entry name" value="Helical domain of apoptotic protease-activating factors"/>
    <property type="match status" value="1"/>
</dbReference>
<dbReference type="KEGG" id="eus:EUTSA_v10000019mg"/>
<dbReference type="AlphaFoldDB" id="V4LRH4"/>
<keyword evidence="3" id="KW-0677">Repeat</keyword>
<evidence type="ECO:0000313" key="8">
    <source>
        <dbReference type="EMBL" id="ESQ46424.1"/>
    </source>
</evidence>
<dbReference type="OMA" id="EITCYGH"/>
<dbReference type="InterPro" id="IPR045344">
    <property type="entry name" value="C-JID"/>
</dbReference>
<evidence type="ECO:0000256" key="3">
    <source>
        <dbReference type="ARBA" id="ARBA00022737"/>
    </source>
</evidence>
<dbReference type="GO" id="GO:0061809">
    <property type="term" value="F:NAD+ nucleosidase activity, cyclic ADP-ribose generating"/>
    <property type="evidence" value="ECO:0007669"/>
    <property type="project" value="UniProtKB-EC"/>
</dbReference>
<dbReference type="PANTHER" id="PTHR11017:SF589">
    <property type="entry name" value="ADP-RIBOSYL CYCLASE_CYCLIC ADP-RIBOSE HYDROLASE-RELATED"/>
    <property type="match status" value="1"/>
</dbReference>
<evidence type="ECO:0000259" key="7">
    <source>
        <dbReference type="PROSITE" id="PS50104"/>
    </source>
</evidence>
<dbReference type="GO" id="GO:0007165">
    <property type="term" value="P:signal transduction"/>
    <property type="evidence" value="ECO:0007669"/>
    <property type="project" value="InterPro"/>
</dbReference>
<dbReference type="InterPro" id="IPR027417">
    <property type="entry name" value="P-loop_NTPase"/>
</dbReference>
<evidence type="ECO:0000313" key="9">
    <source>
        <dbReference type="Proteomes" id="UP000030689"/>
    </source>
</evidence>
<dbReference type="SUPFAM" id="SSF52200">
    <property type="entry name" value="Toll/Interleukin receptor TIR domain"/>
    <property type="match status" value="1"/>
</dbReference>
<dbReference type="eggNOG" id="ENOG502SI7S">
    <property type="taxonomic scope" value="Eukaryota"/>
</dbReference>
<dbReference type="GO" id="GO:0006952">
    <property type="term" value="P:defense response"/>
    <property type="evidence" value="ECO:0007669"/>
    <property type="project" value="InterPro"/>
</dbReference>
<dbReference type="InterPro" id="IPR002182">
    <property type="entry name" value="NB-ARC"/>
</dbReference>
<evidence type="ECO:0000256" key="6">
    <source>
        <dbReference type="ARBA" id="ARBA00047304"/>
    </source>
</evidence>
<keyword evidence="5" id="KW-0520">NAD</keyword>
<evidence type="ECO:0000256" key="4">
    <source>
        <dbReference type="ARBA" id="ARBA00022801"/>
    </source>
</evidence>
<feature type="domain" description="TIR" evidence="7">
    <location>
        <begin position="18"/>
        <end position="180"/>
    </location>
</feature>
<dbReference type="PANTHER" id="PTHR11017">
    <property type="entry name" value="LEUCINE-RICH REPEAT-CONTAINING PROTEIN"/>
    <property type="match status" value="1"/>
</dbReference>
<comment type="catalytic activity">
    <reaction evidence="6">
        <text>NAD(+) + H2O = ADP-D-ribose + nicotinamide + H(+)</text>
        <dbReference type="Rhea" id="RHEA:16301"/>
        <dbReference type="ChEBI" id="CHEBI:15377"/>
        <dbReference type="ChEBI" id="CHEBI:15378"/>
        <dbReference type="ChEBI" id="CHEBI:17154"/>
        <dbReference type="ChEBI" id="CHEBI:57540"/>
        <dbReference type="ChEBI" id="CHEBI:57967"/>
        <dbReference type="EC" id="3.2.2.6"/>
    </reaction>
    <physiologicalReaction direction="left-to-right" evidence="6">
        <dbReference type="Rhea" id="RHEA:16302"/>
    </physiologicalReaction>
</comment>
<dbReference type="SUPFAM" id="SSF52058">
    <property type="entry name" value="L domain-like"/>
    <property type="match status" value="1"/>
</dbReference>
<dbReference type="Pfam" id="PF07725">
    <property type="entry name" value="LRR_3"/>
    <property type="match status" value="1"/>
</dbReference>
<dbReference type="SMART" id="SM00255">
    <property type="entry name" value="TIR"/>
    <property type="match status" value="1"/>
</dbReference>
<protein>
    <recommendedName>
        <fullName evidence="1">ADP-ribosyl cyclase/cyclic ADP-ribose hydrolase</fullName>
        <ecNumber evidence="1">3.2.2.6</ecNumber>
    </recommendedName>
</protein>
<keyword evidence="4" id="KW-0378">Hydrolase</keyword>
<dbReference type="Pfam" id="PF20160">
    <property type="entry name" value="C-JID"/>
    <property type="match status" value="1"/>
</dbReference>
<dbReference type="SUPFAM" id="SSF52540">
    <property type="entry name" value="P-loop containing nucleoside triphosphate hydrolases"/>
    <property type="match status" value="1"/>
</dbReference>
<keyword evidence="9" id="KW-1185">Reference proteome</keyword>
<dbReference type="Gene3D" id="3.40.50.300">
    <property type="entry name" value="P-loop containing nucleotide triphosphate hydrolases"/>
    <property type="match status" value="1"/>
</dbReference>
<proteinExistence type="predicted"/>
<evidence type="ECO:0000256" key="2">
    <source>
        <dbReference type="ARBA" id="ARBA00022614"/>
    </source>
</evidence>
<gene>
    <name evidence="8" type="ORF">EUTSA_v10000019mg</name>
</gene>
<dbReference type="GO" id="GO:0043531">
    <property type="term" value="F:ADP binding"/>
    <property type="evidence" value="ECO:0007669"/>
    <property type="project" value="InterPro"/>
</dbReference>
<dbReference type="EC" id="3.2.2.6" evidence="1"/>
<evidence type="ECO:0000256" key="1">
    <source>
        <dbReference type="ARBA" id="ARBA00011982"/>
    </source>
</evidence>
<evidence type="ECO:0000256" key="5">
    <source>
        <dbReference type="ARBA" id="ARBA00023027"/>
    </source>
</evidence>
<dbReference type="PRINTS" id="PR00364">
    <property type="entry name" value="DISEASERSIST"/>
</dbReference>